<dbReference type="Proteomes" id="UP000266841">
    <property type="component" value="Unassembled WGS sequence"/>
</dbReference>
<keyword evidence="2" id="KW-1185">Reference proteome</keyword>
<organism evidence="1 2">
    <name type="scientific">Thalassiosira oceanica</name>
    <name type="common">Marine diatom</name>
    <dbReference type="NCBI Taxonomy" id="159749"/>
    <lineage>
        <taxon>Eukaryota</taxon>
        <taxon>Sar</taxon>
        <taxon>Stramenopiles</taxon>
        <taxon>Ochrophyta</taxon>
        <taxon>Bacillariophyta</taxon>
        <taxon>Coscinodiscophyceae</taxon>
        <taxon>Thalassiosirophycidae</taxon>
        <taxon>Thalassiosirales</taxon>
        <taxon>Thalassiosiraceae</taxon>
        <taxon>Thalassiosira</taxon>
    </lineage>
</organism>
<sequence length="231" mass="25076">MDGTPSGAHLATKGASCVGSGMADPDAPCRPYHGVSIIHLFGLTVIPRVGKKDGHTSTPNEEMKLDCQDLSGLVLARCSCRLFECLGDYMWPEVDHCGLGWRCLPSPSPVTLNPNTASTDHGLVIDRNLVLDDRESITYAAMHREFITYAARVGLPNARKPRISEDAMEPGPGKYGRSNTYAAAAANVHALEVESTAYGETLERVEVFKYLGRLMAMDDNDMHAVRSDIPT</sequence>
<accession>K0R762</accession>
<proteinExistence type="predicted"/>
<dbReference type="AlphaFoldDB" id="K0R762"/>
<evidence type="ECO:0000313" key="1">
    <source>
        <dbReference type="EMBL" id="EJK49228.1"/>
    </source>
</evidence>
<name>K0R762_THAOC</name>
<gene>
    <name evidence="1" type="ORF">THAOC_31920</name>
</gene>
<comment type="caution">
    <text evidence="1">The sequence shown here is derived from an EMBL/GenBank/DDBJ whole genome shotgun (WGS) entry which is preliminary data.</text>
</comment>
<protein>
    <submittedName>
        <fullName evidence="1">Uncharacterized protein</fullName>
    </submittedName>
</protein>
<dbReference type="OrthoDB" id="768353at2759"/>
<reference evidence="1 2" key="1">
    <citation type="journal article" date="2012" name="Genome Biol.">
        <title>Genome and low-iron response of an oceanic diatom adapted to chronic iron limitation.</title>
        <authorList>
            <person name="Lommer M."/>
            <person name="Specht M."/>
            <person name="Roy A.S."/>
            <person name="Kraemer L."/>
            <person name="Andreson R."/>
            <person name="Gutowska M.A."/>
            <person name="Wolf J."/>
            <person name="Bergner S.V."/>
            <person name="Schilhabel M.B."/>
            <person name="Klostermeier U.C."/>
            <person name="Beiko R.G."/>
            <person name="Rosenstiel P."/>
            <person name="Hippler M."/>
            <person name="Laroche J."/>
        </authorList>
    </citation>
    <scope>NUCLEOTIDE SEQUENCE [LARGE SCALE GENOMIC DNA]</scope>
    <source>
        <strain evidence="1 2">CCMP1005</strain>
    </source>
</reference>
<evidence type="ECO:0000313" key="2">
    <source>
        <dbReference type="Proteomes" id="UP000266841"/>
    </source>
</evidence>
<dbReference type="EMBL" id="AGNL01045013">
    <property type="protein sequence ID" value="EJK49228.1"/>
    <property type="molecule type" value="Genomic_DNA"/>
</dbReference>